<proteinExistence type="predicted"/>
<dbReference type="PANTHER" id="PTHR31286">
    <property type="entry name" value="GLYCINE-RICH CELL WALL STRUCTURAL PROTEIN 1.8-LIKE"/>
    <property type="match status" value="1"/>
</dbReference>
<sequence length="134" mass="14624">MGELLSGSICGMITSYRGVALLSELDLGQGGGDSGGDDLFAEMGTRNPADQIDNSVVPIWVRLFGLQDELQSKEGLGRISSVLGKPLCTDLRTRKREKVRYAKVCVELIVDSPLVEHISFTPNVFPEMFVDVSY</sequence>
<dbReference type="AlphaFoldDB" id="A0AAV0LDA5"/>
<dbReference type="InterPro" id="IPR040256">
    <property type="entry name" value="At4g02000-like"/>
</dbReference>
<evidence type="ECO:0008006" key="3">
    <source>
        <dbReference type="Google" id="ProtNLM"/>
    </source>
</evidence>
<gene>
    <name evidence="1" type="ORF">LITE_LOCUS22864</name>
</gene>
<evidence type="ECO:0000313" key="1">
    <source>
        <dbReference type="EMBL" id="CAI0430993.1"/>
    </source>
</evidence>
<name>A0AAV0LDA5_9ROSI</name>
<evidence type="ECO:0000313" key="2">
    <source>
        <dbReference type="Proteomes" id="UP001154282"/>
    </source>
</evidence>
<comment type="caution">
    <text evidence="1">The sequence shown here is derived from an EMBL/GenBank/DDBJ whole genome shotgun (WGS) entry which is preliminary data.</text>
</comment>
<protein>
    <recommendedName>
        <fullName evidence="3">DUF4283 domain-containing protein</fullName>
    </recommendedName>
</protein>
<accession>A0AAV0LDA5</accession>
<organism evidence="1 2">
    <name type="scientific">Linum tenue</name>
    <dbReference type="NCBI Taxonomy" id="586396"/>
    <lineage>
        <taxon>Eukaryota</taxon>
        <taxon>Viridiplantae</taxon>
        <taxon>Streptophyta</taxon>
        <taxon>Embryophyta</taxon>
        <taxon>Tracheophyta</taxon>
        <taxon>Spermatophyta</taxon>
        <taxon>Magnoliopsida</taxon>
        <taxon>eudicotyledons</taxon>
        <taxon>Gunneridae</taxon>
        <taxon>Pentapetalae</taxon>
        <taxon>rosids</taxon>
        <taxon>fabids</taxon>
        <taxon>Malpighiales</taxon>
        <taxon>Linaceae</taxon>
        <taxon>Linum</taxon>
    </lineage>
</organism>
<reference evidence="1" key="1">
    <citation type="submission" date="2022-08" db="EMBL/GenBank/DDBJ databases">
        <authorList>
            <person name="Gutierrez-Valencia J."/>
        </authorList>
    </citation>
    <scope>NUCLEOTIDE SEQUENCE</scope>
</reference>
<dbReference type="EMBL" id="CAMGYJ010000006">
    <property type="protein sequence ID" value="CAI0430993.1"/>
    <property type="molecule type" value="Genomic_DNA"/>
</dbReference>
<dbReference type="Proteomes" id="UP001154282">
    <property type="component" value="Unassembled WGS sequence"/>
</dbReference>
<dbReference type="PANTHER" id="PTHR31286:SF180">
    <property type="entry name" value="OS10G0362600 PROTEIN"/>
    <property type="match status" value="1"/>
</dbReference>
<keyword evidence="2" id="KW-1185">Reference proteome</keyword>